<accession>A0A2Z6IDM5</accession>
<dbReference type="PANTHER" id="PTHR42924">
    <property type="entry name" value="EXONUCLEASE"/>
    <property type="match status" value="1"/>
</dbReference>
<proteinExistence type="predicted"/>
<dbReference type="InterPro" id="IPR003141">
    <property type="entry name" value="Pol/His_phosphatase_N"/>
</dbReference>
<dbReference type="GO" id="GO:0035312">
    <property type="term" value="F:5'-3' DNA exonuclease activity"/>
    <property type="evidence" value="ECO:0007669"/>
    <property type="project" value="TreeGrafter"/>
</dbReference>
<sequence length="278" mass="30739">MLVDLHMHSNRSDGALPPRALVELAHRNGVTLMSLTDHDTMEGVGEARTVARELGIDFISGVEISSRWGGRGIHVVGLGLDETREDVTAFFDSVALRRDRRGREMNACFEKLGIRGAYEGALALAGNKSILSRTHFALWLLNEGWVKNYQDAFDKYLRPGAPCSVDVDWPTVEESVRFIREKGGLAVLAHPGRYHFSSDWMVEELLKHFKAVGGEAIEVCSGSQARSDDVRFSALAQSMGFLASTGSDWHSDRSSRPKPGEQPQLPEGVVPVWTRFGF</sequence>
<feature type="region of interest" description="Disordered" evidence="1">
    <location>
        <begin position="245"/>
        <end position="267"/>
    </location>
</feature>
<dbReference type="InterPro" id="IPR052018">
    <property type="entry name" value="PHP_domain"/>
</dbReference>
<dbReference type="GO" id="GO:0004534">
    <property type="term" value="F:5'-3' RNA exonuclease activity"/>
    <property type="evidence" value="ECO:0007669"/>
    <property type="project" value="TreeGrafter"/>
</dbReference>
<gene>
    <name evidence="3" type="ORF">SUTMEG_06370</name>
</gene>
<dbReference type="Proteomes" id="UP000271003">
    <property type="component" value="Chromosome"/>
</dbReference>
<protein>
    <submittedName>
        <fullName evidence="3">Phosphoesterase</fullName>
    </submittedName>
</protein>
<feature type="domain" description="Polymerase/histidinol phosphatase N-terminal" evidence="2">
    <location>
        <begin position="3"/>
        <end position="68"/>
    </location>
</feature>
<keyword evidence="4" id="KW-1185">Reference proteome</keyword>
<evidence type="ECO:0000256" key="1">
    <source>
        <dbReference type="SAM" id="MobiDB-lite"/>
    </source>
</evidence>
<dbReference type="InterPro" id="IPR004013">
    <property type="entry name" value="PHP_dom"/>
</dbReference>
<evidence type="ECO:0000259" key="2">
    <source>
        <dbReference type="SMART" id="SM00481"/>
    </source>
</evidence>
<dbReference type="CDD" id="cd07438">
    <property type="entry name" value="PHP_HisPPase_AMP"/>
    <property type="match status" value="1"/>
</dbReference>
<name>A0A2Z6IDM5_9BURK</name>
<dbReference type="Gene3D" id="3.20.20.140">
    <property type="entry name" value="Metal-dependent hydrolases"/>
    <property type="match status" value="1"/>
</dbReference>
<dbReference type="KEGG" id="sutt:SUTMEG_06370"/>
<dbReference type="OrthoDB" id="9804333at2"/>
<dbReference type="Gene3D" id="1.10.150.650">
    <property type="match status" value="1"/>
</dbReference>
<evidence type="ECO:0000313" key="3">
    <source>
        <dbReference type="EMBL" id="BBF22746.1"/>
    </source>
</evidence>
<dbReference type="SMART" id="SM00481">
    <property type="entry name" value="POLIIIAc"/>
    <property type="match status" value="1"/>
</dbReference>
<dbReference type="InterPro" id="IPR016195">
    <property type="entry name" value="Pol/histidinol_Pase-like"/>
</dbReference>
<dbReference type="RefSeq" id="WP_120176424.1">
    <property type="nucleotide sequence ID" value="NZ_AP018786.1"/>
</dbReference>
<reference evidence="3 4" key="1">
    <citation type="journal article" date="2018" name="Int. J. Syst. Evol. Microbiol.">
        <title>Mesosutterella multiformis gen. nov., sp. nov., a member of the family Sutterellaceae and Sutterella megalosphaeroides sp. nov., isolated from human faeces.</title>
        <authorList>
            <person name="Sakamoto M."/>
            <person name="Ikeyama N."/>
            <person name="Kunihiro T."/>
            <person name="Iino T."/>
            <person name="Yuki M."/>
            <person name="Ohkuma M."/>
        </authorList>
    </citation>
    <scope>NUCLEOTIDE SEQUENCE [LARGE SCALE GENOMIC DNA]</scope>
    <source>
        <strain evidence="3 4">6FBBBH3</strain>
    </source>
</reference>
<feature type="compositionally biased region" description="Basic and acidic residues" evidence="1">
    <location>
        <begin position="249"/>
        <end position="259"/>
    </location>
</feature>
<evidence type="ECO:0000313" key="4">
    <source>
        <dbReference type="Proteomes" id="UP000271003"/>
    </source>
</evidence>
<dbReference type="Pfam" id="PF02811">
    <property type="entry name" value="PHP"/>
    <property type="match status" value="1"/>
</dbReference>
<dbReference type="PANTHER" id="PTHR42924:SF3">
    <property type="entry name" value="POLYMERASE_HISTIDINOL PHOSPHATASE N-TERMINAL DOMAIN-CONTAINING PROTEIN"/>
    <property type="match status" value="1"/>
</dbReference>
<organism evidence="3 4">
    <name type="scientific">Sutterella megalosphaeroides</name>
    <dbReference type="NCBI Taxonomy" id="2494234"/>
    <lineage>
        <taxon>Bacteria</taxon>
        <taxon>Pseudomonadati</taxon>
        <taxon>Pseudomonadota</taxon>
        <taxon>Betaproteobacteria</taxon>
        <taxon>Burkholderiales</taxon>
        <taxon>Sutterellaceae</taxon>
        <taxon>Sutterella</taxon>
    </lineage>
</organism>
<dbReference type="EMBL" id="AP018786">
    <property type="protein sequence ID" value="BBF22746.1"/>
    <property type="molecule type" value="Genomic_DNA"/>
</dbReference>
<dbReference type="AlphaFoldDB" id="A0A2Z6IDM5"/>
<dbReference type="SUPFAM" id="SSF89550">
    <property type="entry name" value="PHP domain-like"/>
    <property type="match status" value="1"/>
</dbReference>